<dbReference type="Pfam" id="PF05050">
    <property type="entry name" value="Methyltransf_21"/>
    <property type="match status" value="1"/>
</dbReference>
<organism evidence="3 4">
    <name type="scientific">Cymbomonas tetramitiformis</name>
    <dbReference type="NCBI Taxonomy" id="36881"/>
    <lineage>
        <taxon>Eukaryota</taxon>
        <taxon>Viridiplantae</taxon>
        <taxon>Chlorophyta</taxon>
        <taxon>Pyramimonadophyceae</taxon>
        <taxon>Pyramimonadales</taxon>
        <taxon>Pyramimonadaceae</taxon>
        <taxon>Cymbomonas</taxon>
    </lineage>
</organism>
<evidence type="ECO:0000259" key="2">
    <source>
        <dbReference type="Pfam" id="PF05050"/>
    </source>
</evidence>
<comment type="caution">
    <text evidence="3">The sequence shown here is derived from an EMBL/GenBank/DDBJ whole genome shotgun (WGS) entry which is preliminary data.</text>
</comment>
<evidence type="ECO:0000313" key="4">
    <source>
        <dbReference type="Proteomes" id="UP001190700"/>
    </source>
</evidence>
<reference evidence="3 4" key="1">
    <citation type="journal article" date="2015" name="Genome Biol. Evol.">
        <title>Comparative Genomics of a Bacterivorous Green Alga Reveals Evolutionary Causalities and Consequences of Phago-Mixotrophic Mode of Nutrition.</title>
        <authorList>
            <person name="Burns J.A."/>
            <person name="Paasch A."/>
            <person name="Narechania A."/>
            <person name="Kim E."/>
        </authorList>
    </citation>
    <scope>NUCLEOTIDE SEQUENCE [LARGE SCALE GENOMIC DNA]</scope>
    <source>
        <strain evidence="3 4">PLY_AMNH</strain>
    </source>
</reference>
<protein>
    <recommendedName>
        <fullName evidence="2">Methyltransferase FkbM domain-containing protein</fullName>
    </recommendedName>
</protein>
<proteinExistence type="predicted"/>
<feature type="non-terminal residue" evidence="3">
    <location>
        <position position="1"/>
    </location>
</feature>
<dbReference type="NCBIfam" id="TIGR01444">
    <property type="entry name" value="fkbM_fam"/>
    <property type="match status" value="1"/>
</dbReference>
<feature type="region of interest" description="Disordered" evidence="1">
    <location>
        <begin position="321"/>
        <end position="350"/>
    </location>
</feature>
<feature type="domain" description="Methyltransferase FkbM" evidence="2">
    <location>
        <begin position="38"/>
        <end position="214"/>
    </location>
</feature>
<dbReference type="InterPro" id="IPR006342">
    <property type="entry name" value="FkbM_mtfrase"/>
</dbReference>
<evidence type="ECO:0000256" key="1">
    <source>
        <dbReference type="SAM" id="MobiDB-lite"/>
    </source>
</evidence>
<feature type="compositionally biased region" description="Basic and acidic residues" evidence="1">
    <location>
        <begin position="324"/>
        <end position="333"/>
    </location>
</feature>
<dbReference type="AlphaFoldDB" id="A0AAE0F4C6"/>
<name>A0AAE0F4C6_9CHLO</name>
<dbReference type="Gene3D" id="3.40.50.150">
    <property type="entry name" value="Vaccinia Virus protein VP39"/>
    <property type="match status" value="1"/>
</dbReference>
<keyword evidence="4" id="KW-1185">Reference proteome</keyword>
<dbReference type="InterPro" id="IPR029063">
    <property type="entry name" value="SAM-dependent_MTases_sf"/>
</dbReference>
<dbReference type="PANTHER" id="PTHR34203">
    <property type="entry name" value="METHYLTRANSFERASE, FKBM FAMILY PROTEIN"/>
    <property type="match status" value="1"/>
</dbReference>
<dbReference type="InterPro" id="IPR052514">
    <property type="entry name" value="SAM-dependent_MTase"/>
</dbReference>
<evidence type="ECO:0000313" key="3">
    <source>
        <dbReference type="EMBL" id="KAK3250882.1"/>
    </source>
</evidence>
<dbReference type="SUPFAM" id="SSF53335">
    <property type="entry name" value="S-adenosyl-L-methionine-dependent methyltransferases"/>
    <property type="match status" value="1"/>
</dbReference>
<dbReference type="PANTHER" id="PTHR34203:SF15">
    <property type="entry name" value="SLL1173 PROTEIN"/>
    <property type="match status" value="1"/>
</dbReference>
<dbReference type="Proteomes" id="UP001190700">
    <property type="component" value="Unassembled WGS sequence"/>
</dbReference>
<gene>
    <name evidence="3" type="ORF">CYMTET_39758</name>
</gene>
<dbReference type="EMBL" id="LGRX02026431">
    <property type="protein sequence ID" value="KAK3250882.1"/>
    <property type="molecule type" value="Genomic_DNA"/>
</dbReference>
<sequence>GDFGVKRHTDQVALALIMSTLAQEPGDSYRGDNLILVDVGANKGQTQKFALKLLTALLTKRDTMTAMVLSYEPAPATFKLLEKEVGAFKKQLPEDSRLTLASYEKGLGERAGMELLHVAAAGDQAASFSLRKARATGKLAPREEVQVEVVTVDDELNRHLQIEWPPMGRGAPITDIVVVKIDTEGWEDRVIRGMAAGLKANAYAAIVWEWCPQKMAKGSLRLQVTTMAAHGMLTYVVGTAVFLRLYANEPALWQEAGGMETTTKTLNLLALPLDSPVNARIEHNLLLCAPYEEEPLHLPQFQHASRARGHDECECWRGGGLRGRNAESRRRPEQTTPTTRVGRRLNVPDA</sequence>
<accession>A0AAE0F4C6</accession>